<dbReference type="SUPFAM" id="SSF54001">
    <property type="entry name" value="Cysteine proteinases"/>
    <property type="match status" value="1"/>
</dbReference>
<dbReference type="InterPro" id="IPR000668">
    <property type="entry name" value="Peptidase_C1A_C"/>
</dbReference>
<dbReference type="InterPro" id="IPR013128">
    <property type="entry name" value="Peptidase_C1A"/>
</dbReference>
<dbReference type="InterPro" id="IPR025661">
    <property type="entry name" value="Pept_asp_AS"/>
</dbReference>
<keyword evidence="8" id="KW-1185">Reference proteome</keyword>
<dbReference type="FunFam" id="3.90.70.10:FF:000332">
    <property type="entry name" value="Cathepsin L1"/>
    <property type="match status" value="1"/>
</dbReference>
<dbReference type="Gene3D" id="3.90.70.10">
    <property type="entry name" value="Cysteine proteinases"/>
    <property type="match status" value="1"/>
</dbReference>
<evidence type="ECO:0000259" key="6">
    <source>
        <dbReference type="SMART" id="SM00848"/>
    </source>
</evidence>
<dbReference type="InterPro" id="IPR039417">
    <property type="entry name" value="Peptidase_C1A_papain-like"/>
</dbReference>
<reference evidence="7" key="1">
    <citation type="submission" date="2021-09" db="EMBL/GenBank/DDBJ databases">
        <authorList>
            <consortium name="AG Swart"/>
            <person name="Singh M."/>
            <person name="Singh A."/>
            <person name="Seah K."/>
            <person name="Emmerich C."/>
        </authorList>
    </citation>
    <scope>NUCLEOTIDE SEQUENCE</scope>
    <source>
        <strain evidence="7">ATCC30299</strain>
    </source>
</reference>
<sequence length="365" mass="41666">MMENSFGIDSKKTFKRYTRFLLPIFGLILIVFSILPILNFINDPIRQGFSDPFKRKLRQKISDENEFQEFLERYNKNYETEDEYFTHFKNFLINYSFIRYHNMLGKSWTLSINKFADLSTTDFQSQFLMNKIDIPLISNKKIATFEENPQIPVDLDWRDTGAVLPIRDQGRCFSSWAFSAASSIESLQYIATNKTASLSPQQLVDCSGSFGSEGCYGGTPSQAFSYVILNGIVKDSKYPYLSTNEDCQKKKIKKPYVKISDFNYVSPNDAESLLNAVAQQPISVMVDADPKIWQFYHSGILTEDCGTGLNHAVVIVGYNNTDATPYWIVRNSWGNWWGEEGYIRIANVAGSGICGINMLPTFPIF</sequence>
<dbReference type="InterPro" id="IPR013201">
    <property type="entry name" value="Prot_inhib_I29"/>
</dbReference>
<protein>
    <submittedName>
        <fullName evidence="7">Uncharacterized protein</fullName>
    </submittedName>
</protein>
<evidence type="ECO:0000256" key="4">
    <source>
        <dbReference type="SAM" id="Phobius"/>
    </source>
</evidence>
<evidence type="ECO:0000256" key="1">
    <source>
        <dbReference type="ARBA" id="ARBA00008455"/>
    </source>
</evidence>
<dbReference type="InterPro" id="IPR025660">
    <property type="entry name" value="Pept_his_AS"/>
</dbReference>
<dbReference type="Pfam" id="PF08246">
    <property type="entry name" value="Inhibitor_I29"/>
    <property type="match status" value="1"/>
</dbReference>
<feature type="domain" description="Cathepsin propeptide inhibitor" evidence="6">
    <location>
        <begin position="67"/>
        <end position="123"/>
    </location>
</feature>
<evidence type="ECO:0000256" key="2">
    <source>
        <dbReference type="ARBA" id="ARBA00023145"/>
    </source>
</evidence>
<dbReference type="PRINTS" id="PR00705">
    <property type="entry name" value="PAPAIN"/>
</dbReference>
<dbReference type="GO" id="GO:0008234">
    <property type="term" value="F:cysteine-type peptidase activity"/>
    <property type="evidence" value="ECO:0007669"/>
    <property type="project" value="InterPro"/>
</dbReference>
<dbReference type="AlphaFoldDB" id="A0AAU9IF53"/>
<name>A0AAU9IF53_9CILI</name>
<dbReference type="GO" id="GO:0006508">
    <property type="term" value="P:proteolysis"/>
    <property type="evidence" value="ECO:0007669"/>
    <property type="project" value="InterPro"/>
</dbReference>
<dbReference type="PROSITE" id="PS00639">
    <property type="entry name" value="THIOL_PROTEASE_HIS"/>
    <property type="match status" value="1"/>
</dbReference>
<keyword evidence="3" id="KW-1015">Disulfide bond</keyword>
<comment type="similarity">
    <text evidence="1">Belongs to the peptidase C1 family.</text>
</comment>
<accession>A0AAU9IF53</accession>
<dbReference type="SMART" id="SM00645">
    <property type="entry name" value="Pept_C1"/>
    <property type="match status" value="1"/>
</dbReference>
<feature type="transmembrane region" description="Helical" evidence="4">
    <location>
        <begin position="20"/>
        <end position="41"/>
    </location>
</feature>
<feature type="domain" description="Peptidase C1A papain C-terminal" evidence="5">
    <location>
        <begin position="151"/>
        <end position="364"/>
    </location>
</feature>
<organism evidence="7 8">
    <name type="scientific">Blepharisma stoltei</name>
    <dbReference type="NCBI Taxonomy" id="1481888"/>
    <lineage>
        <taxon>Eukaryota</taxon>
        <taxon>Sar</taxon>
        <taxon>Alveolata</taxon>
        <taxon>Ciliophora</taxon>
        <taxon>Postciliodesmatophora</taxon>
        <taxon>Heterotrichea</taxon>
        <taxon>Heterotrichida</taxon>
        <taxon>Blepharismidae</taxon>
        <taxon>Blepharisma</taxon>
    </lineage>
</organism>
<proteinExistence type="inferred from homology"/>
<dbReference type="Pfam" id="PF00112">
    <property type="entry name" value="Peptidase_C1"/>
    <property type="match status" value="1"/>
</dbReference>
<evidence type="ECO:0000259" key="5">
    <source>
        <dbReference type="SMART" id="SM00645"/>
    </source>
</evidence>
<evidence type="ECO:0000256" key="3">
    <source>
        <dbReference type="ARBA" id="ARBA00023157"/>
    </source>
</evidence>
<evidence type="ECO:0000313" key="8">
    <source>
        <dbReference type="Proteomes" id="UP001162131"/>
    </source>
</evidence>
<keyword evidence="2" id="KW-0865">Zymogen</keyword>
<dbReference type="PROSITE" id="PS00640">
    <property type="entry name" value="THIOL_PROTEASE_ASN"/>
    <property type="match status" value="1"/>
</dbReference>
<dbReference type="EMBL" id="CAJZBQ010000002">
    <property type="protein sequence ID" value="CAG9310374.1"/>
    <property type="molecule type" value="Genomic_DNA"/>
</dbReference>
<dbReference type="CDD" id="cd02248">
    <property type="entry name" value="Peptidase_C1A"/>
    <property type="match status" value="1"/>
</dbReference>
<keyword evidence="4" id="KW-0812">Transmembrane</keyword>
<dbReference type="InterPro" id="IPR038765">
    <property type="entry name" value="Papain-like_cys_pep_sf"/>
</dbReference>
<keyword evidence="4" id="KW-0472">Membrane</keyword>
<keyword evidence="4" id="KW-1133">Transmembrane helix</keyword>
<gene>
    <name evidence="7" type="ORF">BSTOLATCC_MIC1225</name>
</gene>
<dbReference type="Proteomes" id="UP001162131">
    <property type="component" value="Unassembled WGS sequence"/>
</dbReference>
<dbReference type="PANTHER" id="PTHR12411">
    <property type="entry name" value="CYSTEINE PROTEASE FAMILY C1-RELATED"/>
    <property type="match status" value="1"/>
</dbReference>
<comment type="caution">
    <text evidence="7">The sequence shown here is derived from an EMBL/GenBank/DDBJ whole genome shotgun (WGS) entry which is preliminary data.</text>
</comment>
<dbReference type="SMART" id="SM00848">
    <property type="entry name" value="Inhibitor_I29"/>
    <property type="match status" value="1"/>
</dbReference>
<evidence type="ECO:0000313" key="7">
    <source>
        <dbReference type="EMBL" id="CAG9310374.1"/>
    </source>
</evidence>